<dbReference type="Proteomes" id="UP000544107">
    <property type="component" value="Unassembled WGS sequence"/>
</dbReference>
<protein>
    <submittedName>
        <fullName evidence="2">Uncharacterized protein</fullName>
    </submittedName>
</protein>
<dbReference type="SUPFAM" id="SSF52096">
    <property type="entry name" value="ClpP/crotonase"/>
    <property type="match status" value="1"/>
</dbReference>
<comment type="caution">
    <text evidence="2">The sequence shown here is derived from an EMBL/GenBank/DDBJ whole genome shotgun (WGS) entry which is preliminary data.</text>
</comment>
<keyword evidence="1" id="KW-0732">Signal</keyword>
<dbReference type="EMBL" id="JACIED010000001">
    <property type="protein sequence ID" value="MBB4006228.1"/>
    <property type="molecule type" value="Genomic_DNA"/>
</dbReference>
<gene>
    <name evidence="2" type="ORF">GGQ71_000464</name>
</gene>
<reference evidence="2 3" key="1">
    <citation type="submission" date="2020-08" db="EMBL/GenBank/DDBJ databases">
        <title>Genomic Encyclopedia of Type Strains, Phase IV (KMG-IV): sequencing the most valuable type-strain genomes for metagenomic binning, comparative biology and taxonomic classification.</title>
        <authorList>
            <person name="Goeker M."/>
        </authorList>
    </citation>
    <scope>NUCLEOTIDE SEQUENCE [LARGE SCALE GENOMIC DNA]</scope>
    <source>
        <strain evidence="2 3">DSM 100021</strain>
    </source>
</reference>
<evidence type="ECO:0000313" key="2">
    <source>
        <dbReference type="EMBL" id="MBB4006228.1"/>
    </source>
</evidence>
<evidence type="ECO:0000313" key="3">
    <source>
        <dbReference type="Proteomes" id="UP000544107"/>
    </source>
</evidence>
<dbReference type="RefSeq" id="WP_139310693.1">
    <property type="nucleotide sequence ID" value="NZ_JACIED010000001.1"/>
</dbReference>
<dbReference type="InterPro" id="IPR029045">
    <property type="entry name" value="ClpP/crotonase-like_dom_sf"/>
</dbReference>
<dbReference type="OrthoDB" id="1522627at2"/>
<feature type="signal peptide" evidence="1">
    <location>
        <begin position="1"/>
        <end position="19"/>
    </location>
</feature>
<proteinExistence type="predicted"/>
<dbReference type="AlphaFoldDB" id="A0A7W6MSN7"/>
<evidence type="ECO:0000256" key="1">
    <source>
        <dbReference type="SAM" id="SignalP"/>
    </source>
</evidence>
<dbReference type="Gene3D" id="3.90.226.10">
    <property type="entry name" value="2-enoyl-CoA Hydratase, Chain A, domain 1"/>
    <property type="match status" value="1"/>
</dbReference>
<sequence>MRSLIFILLALSSPITSFAAEFSREPGSNGTDLIFVEGILSDGDEVTFRKMATTSDKAIVVLDSEGGAVKAGLEIGRAIRLRGFATAVTPGTLCASACALTWLAGSPRLISHASKVGFHAAYRLIDGKATLCILSAAKSSRTLCNRQLSWAVR</sequence>
<name>A0A7W6MSN7_9HYPH</name>
<feature type="chain" id="PRO_5031155041" evidence="1">
    <location>
        <begin position="20"/>
        <end position="153"/>
    </location>
</feature>
<accession>A0A7W6MSN7</accession>
<organism evidence="2 3">
    <name type="scientific">Allorhizobium taibaishanense</name>
    <dbReference type="NCBI Taxonomy" id="887144"/>
    <lineage>
        <taxon>Bacteria</taxon>
        <taxon>Pseudomonadati</taxon>
        <taxon>Pseudomonadota</taxon>
        <taxon>Alphaproteobacteria</taxon>
        <taxon>Hyphomicrobiales</taxon>
        <taxon>Rhizobiaceae</taxon>
        <taxon>Rhizobium/Agrobacterium group</taxon>
        <taxon>Allorhizobium</taxon>
    </lineage>
</organism>